<protein>
    <submittedName>
        <fullName evidence="2">Uncharacterized protein</fullName>
    </submittedName>
</protein>
<dbReference type="InterPro" id="IPR027417">
    <property type="entry name" value="P-loop_NTPase"/>
</dbReference>
<gene>
    <name evidence="2" type="ORF">Z960_08355</name>
</gene>
<dbReference type="Proteomes" id="UP000027937">
    <property type="component" value="Unassembled WGS sequence"/>
</dbReference>
<dbReference type="RefSeq" id="WP_039228976.1">
    <property type="nucleotide sequence ID" value="NZ_JENX01000058.1"/>
</dbReference>
<evidence type="ECO:0000256" key="1">
    <source>
        <dbReference type="SAM" id="Coils"/>
    </source>
</evidence>
<evidence type="ECO:0000313" key="2">
    <source>
        <dbReference type="EMBL" id="KEI16745.1"/>
    </source>
</evidence>
<dbReference type="SUPFAM" id="SSF52540">
    <property type="entry name" value="P-loop containing nucleoside triphosphate hydrolases"/>
    <property type="match status" value="1"/>
</dbReference>
<dbReference type="EMBL" id="JENX01000058">
    <property type="protein sequence ID" value="KEI16745.1"/>
    <property type="molecule type" value="Genomic_DNA"/>
</dbReference>
<sequence>MSQFKNLTPAEVLERSENIPSVSIIGGSGSGKTTTANNQMNSKIALYTSIGIGEKNQTTNIPSNIILDSRIIRDEDFAILIRKKDLDKKLILQKILKAVVDEFLDNDYDVEETVENMKDEKWANKFLEPKDASYHLKLIKDNLNIKKLNESIKELLEQFNLEEFKEKVSERKKVLGKKAPKLKTLKKMVFTEYVLDPNLNNSIIKWIENIEYIIIDKLKKVFKVENPFISSFSHTVEGIGKDILIELYNPQQPYSLVIDYIDIASRPREEAIKIMEKKDSNISLRMKLVDTIGVSQEGIDEDSLTIGMDRSLSRSVNGII</sequence>
<reference evidence="2 3" key="1">
    <citation type="submission" date="2014-02" db="EMBL/GenBank/DDBJ databases">
        <title>Plasmidome dynamics in the species complex Clostridium novyi sensu lato converts strains of independent lineages into distinctly different pathogens.</title>
        <authorList>
            <person name="Skarin H."/>
            <person name="Segerman B."/>
        </authorList>
    </citation>
    <scope>NUCLEOTIDE SEQUENCE [LARGE SCALE GENOMIC DNA]</scope>
    <source>
        <strain evidence="2 3">NCTC 9693</strain>
    </source>
</reference>
<accession>A0ABR4TFW3</accession>
<evidence type="ECO:0000313" key="3">
    <source>
        <dbReference type="Proteomes" id="UP000027937"/>
    </source>
</evidence>
<keyword evidence="3" id="KW-1185">Reference proteome</keyword>
<name>A0ABR4TFW3_CLOHA</name>
<organism evidence="2 3">
    <name type="scientific">Clostridium haemolyticum NCTC 9693</name>
    <dbReference type="NCBI Taxonomy" id="1443114"/>
    <lineage>
        <taxon>Bacteria</taxon>
        <taxon>Bacillati</taxon>
        <taxon>Bacillota</taxon>
        <taxon>Clostridia</taxon>
        <taxon>Eubacteriales</taxon>
        <taxon>Clostridiaceae</taxon>
        <taxon>Clostridium</taxon>
    </lineage>
</organism>
<feature type="coiled-coil region" evidence="1">
    <location>
        <begin position="138"/>
        <end position="165"/>
    </location>
</feature>
<comment type="caution">
    <text evidence="2">The sequence shown here is derived from an EMBL/GenBank/DDBJ whole genome shotgun (WGS) entry which is preliminary data.</text>
</comment>
<proteinExistence type="predicted"/>
<keyword evidence="1" id="KW-0175">Coiled coil</keyword>